<dbReference type="InterPro" id="IPR029052">
    <property type="entry name" value="Metallo-depent_PP-like"/>
</dbReference>
<reference evidence="4 5" key="1">
    <citation type="journal article" date="2015" name="Genome Announc.">
        <title>Expanding the biotechnology potential of lactobacilli through comparative genomics of 213 strains and associated genera.</title>
        <authorList>
            <person name="Sun Z."/>
            <person name="Harris H.M."/>
            <person name="McCann A."/>
            <person name="Guo C."/>
            <person name="Argimon S."/>
            <person name="Zhang W."/>
            <person name="Yang X."/>
            <person name="Jeffery I.B."/>
            <person name="Cooney J.C."/>
            <person name="Kagawa T.F."/>
            <person name="Liu W."/>
            <person name="Song Y."/>
            <person name="Salvetti E."/>
            <person name="Wrobel A."/>
            <person name="Rasinkangas P."/>
            <person name="Parkhill J."/>
            <person name="Rea M.C."/>
            <person name="O'Sullivan O."/>
            <person name="Ritari J."/>
            <person name="Douillard F.P."/>
            <person name="Paul Ross R."/>
            <person name="Yang R."/>
            <person name="Briner A.E."/>
            <person name="Felis G.E."/>
            <person name="de Vos W.M."/>
            <person name="Barrangou R."/>
            <person name="Klaenhammer T.R."/>
            <person name="Caufield P.W."/>
            <person name="Cui Y."/>
            <person name="Zhang H."/>
            <person name="O'Toole P.W."/>
        </authorList>
    </citation>
    <scope>NUCLEOTIDE SEQUENCE [LARGE SCALE GENOMIC DNA]</scope>
    <source>
        <strain evidence="4 5">DSM 16230</strain>
    </source>
</reference>
<dbReference type="SUPFAM" id="SSF56300">
    <property type="entry name" value="Metallo-dependent phosphatases"/>
    <property type="match status" value="1"/>
</dbReference>
<dbReference type="InterPro" id="IPR000979">
    <property type="entry name" value="Phosphodiesterase_MJ0936/Vps29"/>
</dbReference>
<dbReference type="Pfam" id="PF12850">
    <property type="entry name" value="Metallophos_2"/>
    <property type="match status" value="1"/>
</dbReference>
<dbReference type="GO" id="GO:0046872">
    <property type="term" value="F:metal ion binding"/>
    <property type="evidence" value="ECO:0007669"/>
    <property type="project" value="UniProtKB-KW"/>
</dbReference>
<dbReference type="InterPro" id="IPR024654">
    <property type="entry name" value="Calcineurin-like_PHP_lpxH"/>
</dbReference>
<sequence>MEKIMKNKKIRFLVVSDSHGDREILEKLRAKYQGKVDGMFHCGDSELAPDDELFTDFQVVMGNCDYDPRFKELILTEYGSERVLLTHGHLYGVNNGMERLGFLAASKQATIVLFGHTHLLGAEYRKKCLFLNPGSISFPRGEYSSLGGTYAVLEVTPEAFKLQFYARTFKEIPELAFTFKRN</sequence>
<comment type="caution">
    <text evidence="4">The sequence shown here is derived from an EMBL/GenBank/DDBJ whole genome shotgun (WGS) entry which is preliminary data.</text>
</comment>
<dbReference type="Proteomes" id="UP000051166">
    <property type="component" value="Unassembled WGS sequence"/>
</dbReference>
<accession>A0A0R1UW58</accession>
<dbReference type="CDD" id="cd00841">
    <property type="entry name" value="MPP_YfcE"/>
    <property type="match status" value="1"/>
</dbReference>
<dbReference type="Gene3D" id="3.60.21.10">
    <property type="match status" value="1"/>
</dbReference>
<dbReference type="PATRIC" id="fig|1423801.4.peg.1503"/>
<evidence type="ECO:0000256" key="1">
    <source>
        <dbReference type="ARBA" id="ARBA00008950"/>
    </source>
</evidence>
<dbReference type="AlphaFoldDB" id="A0A0R1UW58"/>
<dbReference type="GO" id="GO:0016787">
    <property type="term" value="F:hydrolase activity"/>
    <property type="evidence" value="ECO:0007669"/>
    <property type="project" value="UniProtKB-UniRule"/>
</dbReference>
<evidence type="ECO:0000313" key="4">
    <source>
        <dbReference type="EMBL" id="KRL97481.1"/>
    </source>
</evidence>
<dbReference type="EC" id="3.1.4.-" evidence="2"/>
<feature type="domain" description="Calcineurin-like phosphoesterase" evidence="3">
    <location>
        <begin position="11"/>
        <end position="156"/>
    </location>
</feature>
<evidence type="ECO:0000256" key="2">
    <source>
        <dbReference type="RuleBase" id="RU362039"/>
    </source>
</evidence>
<keyword evidence="5" id="KW-1185">Reference proteome</keyword>
<name>A0A0R1UW58_9LACO</name>
<evidence type="ECO:0000313" key="5">
    <source>
        <dbReference type="Proteomes" id="UP000051166"/>
    </source>
</evidence>
<comment type="similarity">
    <text evidence="1 2">Belongs to the metallophosphoesterase superfamily. YfcE family.</text>
</comment>
<dbReference type="PANTHER" id="PTHR11124">
    <property type="entry name" value="VACUOLAR SORTING PROTEIN VPS29"/>
    <property type="match status" value="1"/>
</dbReference>
<dbReference type="InterPro" id="IPR041802">
    <property type="entry name" value="MPP_YfcE"/>
</dbReference>
<comment type="cofactor">
    <cofactor evidence="2">
        <name>a divalent metal cation</name>
        <dbReference type="ChEBI" id="CHEBI:60240"/>
    </cofactor>
</comment>
<gene>
    <name evidence="4" type="ORF">FD50_GL001465</name>
</gene>
<organism evidence="4 5">
    <name type="scientific">Liquorilactobacillus satsumensis DSM 16230 = JCM 12392</name>
    <dbReference type="NCBI Taxonomy" id="1423801"/>
    <lineage>
        <taxon>Bacteria</taxon>
        <taxon>Bacillati</taxon>
        <taxon>Bacillota</taxon>
        <taxon>Bacilli</taxon>
        <taxon>Lactobacillales</taxon>
        <taxon>Lactobacillaceae</taxon>
        <taxon>Liquorilactobacillus</taxon>
    </lineage>
</organism>
<protein>
    <recommendedName>
        <fullName evidence="2">Phosphoesterase</fullName>
        <ecNumber evidence="2">3.1.4.-</ecNumber>
    </recommendedName>
</protein>
<dbReference type="NCBIfam" id="TIGR00040">
    <property type="entry name" value="yfcE"/>
    <property type="match status" value="1"/>
</dbReference>
<keyword evidence="2" id="KW-0479">Metal-binding</keyword>
<proteinExistence type="inferred from homology"/>
<dbReference type="EMBL" id="AZFQ01000052">
    <property type="protein sequence ID" value="KRL97481.1"/>
    <property type="molecule type" value="Genomic_DNA"/>
</dbReference>
<evidence type="ECO:0000259" key="3">
    <source>
        <dbReference type="Pfam" id="PF12850"/>
    </source>
</evidence>
<dbReference type="STRING" id="1423801.FD50_GL001465"/>